<accession>B7QIH0</accession>
<feature type="transmembrane region" description="Helical" evidence="1">
    <location>
        <begin position="21"/>
        <end position="44"/>
    </location>
</feature>
<dbReference type="InParanoid" id="B7QIH0"/>
<dbReference type="EMBL" id="ABJB010508768">
    <property type="status" value="NOT_ANNOTATED_CDS"/>
    <property type="molecule type" value="Genomic_DNA"/>
</dbReference>
<gene>
    <name evidence="2" type="ORF">IscW_ISCW014413</name>
</gene>
<dbReference type="EMBL" id="ABJB010649914">
    <property type="status" value="NOT_ANNOTATED_CDS"/>
    <property type="molecule type" value="Genomic_DNA"/>
</dbReference>
<keyword evidence="4" id="KW-1185">Reference proteome</keyword>
<reference evidence="2 4" key="1">
    <citation type="submission" date="2008-03" db="EMBL/GenBank/DDBJ databases">
        <title>Annotation of Ixodes scapularis.</title>
        <authorList>
            <consortium name="Ixodes scapularis Genome Project Consortium"/>
            <person name="Caler E."/>
            <person name="Hannick L.I."/>
            <person name="Bidwell S."/>
            <person name="Joardar V."/>
            <person name="Thiagarajan M."/>
            <person name="Amedeo P."/>
            <person name="Galinsky K.J."/>
            <person name="Schobel S."/>
            <person name="Inman J."/>
            <person name="Hostetler J."/>
            <person name="Miller J."/>
            <person name="Hammond M."/>
            <person name="Megy K."/>
            <person name="Lawson D."/>
            <person name="Kodira C."/>
            <person name="Sutton G."/>
            <person name="Meyer J."/>
            <person name="Hill C.A."/>
            <person name="Birren B."/>
            <person name="Nene V."/>
            <person name="Collins F."/>
            <person name="Alarcon-Chaidez F."/>
            <person name="Wikel S."/>
            <person name="Strausberg R."/>
        </authorList>
    </citation>
    <scope>NUCLEOTIDE SEQUENCE [LARGE SCALE GENOMIC DNA]</scope>
    <source>
        <strain evidence="4">Wikel</strain>
        <strain evidence="2">Wikel colony</strain>
    </source>
</reference>
<reference evidence="3" key="2">
    <citation type="submission" date="2020-05" db="UniProtKB">
        <authorList>
            <consortium name="EnsemblMetazoa"/>
        </authorList>
    </citation>
    <scope>IDENTIFICATION</scope>
    <source>
        <strain evidence="3">wikel</strain>
    </source>
</reference>
<dbReference type="VEuPathDB" id="VectorBase:ISCI014413"/>
<dbReference type="VEuPathDB" id="VectorBase:ISCP_013621"/>
<dbReference type="EMBL" id="ABJB010680868">
    <property type="status" value="NOT_ANNOTATED_CDS"/>
    <property type="molecule type" value="Genomic_DNA"/>
</dbReference>
<evidence type="ECO:0000256" key="1">
    <source>
        <dbReference type="SAM" id="Phobius"/>
    </source>
</evidence>
<dbReference type="Proteomes" id="UP000001555">
    <property type="component" value="Unassembled WGS sequence"/>
</dbReference>
<dbReference type="PaxDb" id="6945-B7QIH0"/>
<name>B7QIH0_IXOSC</name>
<dbReference type="VEuPathDB" id="VectorBase:ISCW014413"/>
<keyword evidence="1" id="KW-1133">Transmembrane helix</keyword>
<evidence type="ECO:0008006" key="5">
    <source>
        <dbReference type="Google" id="ProtNLM"/>
    </source>
</evidence>
<keyword evidence="1" id="KW-0472">Membrane</keyword>
<dbReference type="EMBL" id="DS945938">
    <property type="protein sequence ID" value="EEC18642.1"/>
    <property type="molecule type" value="Genomic_DNA"/>
</dbReference>
<evidence type="ECO:0000313" key="4">
    <source>
        <dbReference type="Proteomes" id="UP000001555"/>
    </source>
</evidence>
<protein>
    <recommendedName>
        <fullName evidence="5">Monocarboxylate transporter</fullName>
    </recommendedName>
</protein>
<dbReference type="AlphaFoldDB" id="B7QIH0"/>
<dbReference type="EnsemblMetazoa" id="ISCW014413-RA">
    <property type="protein sequence ID" value="ISCW014413-PA"/>
    <property type="gene ID" value="ISCW014413"/>
</dbReference>
<organism>
    <name type="scientific">Ixodes scapularis</name>
    <name type="common">Black-legged tick</name>
    <name type="synonym">Deer tick</name>
    <dbReference type="NCBI Taxonomy" id="6945"/>
    <lineage>
        <taxon>Eukaryota</taxon>
        <taxon>Metazoa</taxon>
        <taxon>Ecdysozoa</taxon>
        <taxon>Arthropoda</taxon>
        <taxon>Chelicerata</taxon>
        <taxon>Arachnida</taxon>
        <taxon>Acari</taxon>
        <taxon>Parasitiformes</taxon>
        <taxon>Ixodida</taxon>
        <taxon>Ixodoidea</taxon>
        <taxon>Ixodidae</taxon>
        <taxon>Ixodinae</taxon>
        <taxon>Ixodes</taxon>
    </lineage>
</organism>
<feature type="transmembrane region" description="Helical" evidence="1">
    <location>
        <begin position="64"/>
        <end position="84"/>
    </location>
</feature>
<dbReference type="OrthoDB" id="6499973at2759"/>
<proteinExistence type="predicted"/>
<dbReference type="HOGENOM" id="CLU_2226097_0_0_1"/>
<evidence type="ECO:0000313" key="2">
    <source>
        <dbReference type="EMBL" id="EEC18642.1"/>
    </source>
</evidence>
<sequence length="106" mass="11877">MLPSLAAGVLARYISVWKLTLAGSVVSAMSVSLCYFANGIPYLIAFYGILQGHFRDGLGNYRGLFWLLGTLSACNVVLWCGLCLRERRRCNERNLDKRQPKEHPQA</sequence>
<evidence type="ECO:0000313" key="3">
    <source>
        <dbReference type="EnsemblMetazoa" id="ISCW014413-PA"/>
    </source>
</evidence>
<keyword evidence="1" id="KW-0812">Transmembrane</keyword>